<keyword evidence="1 5" id="KW-0597">Phosphoprotein</keyword>
<keyword evidence="9" id="KW-1185">Reference proteome</keyword>
<dbReference type="InterPro" id="IPR039420">
    <property type="entry name" value="WalR-like"/>
</dbReference>
<dbReference type="Proteomes" id="UP000245926">
    <property type="component" value="Chromosome"/>
</dbReference>
<dbReference type="PANTHER" id="PTHR43214">
    <property type="entry name" value="TWO-COMPONENT RESPONSE REGULATOR"/>
    <property type="match status" value="1"/>
</dbReference>
<dbReference type="SUPFAM" id="SSF52172">
    <property type="entry name" value="CheY-like"/>
    <property type="match status" value="1"/>
</dbReference>
<protein>
    <submittedName>
        <fullName evidence="8">DNA-binding response regulator</fullName>
    </submittedName>
</protein>
<dbReference type="OrthoDB" id="9814495at2"/>
<dbReference type="InterPro" id="IPR016032">
    <property type="entry name" value="Sig_transdc_resp-reg_C-effctor"/>
</dbReference>
<evidence type="ECO:0000313" key="8">
    <source>
        <dbReference type="EMBL" id="AWN44668.1"/>
    </source>
</evidence>
<evidence type="ECO:0000313" key="9">
    <source>
        <dbReference type="Proteomes" id="UP000245926"/>
    </source>
</evidence>
<keyword evidence="4" id="KW-0804">Transcription</keyword>
<keyword evidence="2" id="KW-0805">Transcription regulation</keyword>
<evidence type="ECO:0000259" key="6">
    <source>
        <dbReference type="PROSITE" id="PS50043"/>
    </source>
</evidence>
<dbReference type="SMART" id="SM00448">
    <property type="entry name" value="REC"/>
    <property type="match status" value="1"/>
</dbReference>
<gene>
    <name evidence="8" type="ORF">DK389_19420</name>
</gene>
<feature type="domain" description="Response regulatory" evidence="7">
    <location>
        <begin position="15"/>
        <end position="131"/>
    </location>
</feature>
<evidence type="ECO:0000256" key="3">
    <source>
        <dbReference type="ARBA" id="ARBA00023125"/>
    </source>
</evidence>
<dbReference type="PROSITE" id="PS00622">
    <property type="entry name" value="HTH_LUXR_1"/>
    <property type="match status" value="1"/>
</dbReference>
<dbReference type="CDD" id="cd06170">
    <property type="entry name" value="LuxR_C_like"/>
    <property type="match status" value="1"/>
</dbReference>
<dbReference type="EMBL" id="CP029550">
    <property type="protein sequence ID" value="AWN44668.1"/>
    <property type="molecule type" value="Genomic_DNA"/>
</dbReference>
<dbReference type="InterPro" id="IPR000792">
    <property type="entry name" value="Tscrpt_reg_LuxR_C"/>
</dbReference>
<evidence type="ECO:0000256" key="2">
    <source>
        <dbReference type="ARBA" id="ARBA00023015"/>
    </source>
</evidence>
<sequence length="224" mass="24200">MPGSYAGGRYLVTVTILIVDDHIAIRRGVRAILEGRGGFEVAAEAGNGAKAIDLAARHKPDVAVIDYSLPAMNGSQLTRRLREASPRTEVLVYTMHESDALVRDVLGAGARGYLLKSDADQHLIAAVEALAHQQPYFTGRVNETLLAHYLAHRGESSQLDALTCREREVVQLIAEGNSSKQVSAALAISLKTVETHRASAMHKLGLETTAALVRYAVRNKLVEP</sequence>
<dbReference type="Pfam" id="PF00072">
    <property type="entry name" value="Response_reg"/>
    <property type="match status" value="1"/>
</dbReference>
<evidence type="ECO:0000256" key="5">
    <source>
        <dbReference type="PROSITE-ProRule" id="PRU00169"/>
    </source>
</evidence>
<dbReference type="PROSITE" id="PS50110">
    <property type="entry name" value="RESPONSE_REGULATORY"/>
    <property type="match status" value="1"/>
</dbReference>
<dbReference type="Gene3D" id="3.40.50.2300">
    <property type="match status" value="1"/>
</dbReference>
<dbReference type="InterPro" id="IPR011006">
    <property type="entry name" value="CheY-like_superfamily"/>
</dbReference>
<evidence type="ECO:0000256" key="4">
    <source>
        <dbReference type="ARBA" id="ARBA00023163"/>
    </source>
</evidence>
<proteinExistence type="predicted"/>
<keyword evidence="3 8" id="KW-0238">DNA-binding</keyword>
<dbReference type="CDD" id="cd17535">
    <property type="entry name" value="REC_NarL-like"/>
    <property type="match status" value="1"/>
</dbReference>
<evidence type="ECO:0000256" key="1">
    <source>
        <dbReference type="ARBA" id="ARBA00022553"/>
    </source>
</evidence>
<name>A0A2U8WGK6_9HYPH</name>
<dbReference type="Pfam" id="PF00196">
    <property type="entry name" value="GerE"/>
    <property type="match status" value="1"/>
</dbReference>
<feature type="modified residue" description="4-aspartylphosphate" evidence="5">
    <location>
        <position position="66"/>
    </location>
</feature>
<dbReference type="GO" id="GO:0000160">
    <property type="term" value="P:phosphorelay signal transduction system"/>
    <property type="evidence" value="ECO:0007669"/>
    <property type="project" value="InterPro"/>
</dbReference>
<accession>A0A2U8WGK6</accession>
<dbReference type="GO" id="GO:0003677">
    <property type="term" value="F:DNA binding"/>
    <property type="evidence" value="ECO:0007669"/>
    <property type="project" value="UniProtKB-KW"/>
</dbReference>
<feature type="domain" description="HTH luxR-type" evidence="6">
    <location>
        <begin position="155"/>
        <end position="220"/>
    </location>
</feature>
<dbReference type="PROSITE" id="PS50043">
    <property type="entry name" value="HTH_LUXR_2"/>
    <property type="match status" value="1"/>
</dbReference>
<dbReference type="InterPro" id="IPR001789">
    <property type="entry name" value="Sig_transdc_resp-reg_receiver"/>
</dbReference>
<dbReference type="PRINTS" id="PR00038">
    <property type="entry name" value="HTHLUXR"/>
</dbReference>
<dbReference type="PANTHER" id="PTHR43214:SF41">
    <property type="entry name" value="NITRATE_NITRITE RESPONSE REGULATOR PROTEIN NARP"/>
    <property type="match status" value="1"/>
</dbReference>
<dbReference type="InterPro" id="IPR058245">
    <property type="entry name" value="NreC/VraR/RcsB-like_REC"/>
</dbReference>
<organism evidence="8 9">
    <name type="scientific">Methylobacterium durans</name>
    <dbReference type="NCBI Taxonomy" id="2202825"/>
    <lineage>
        <taxon>Bacteria</taxon>
        <taxon>Pseudomonadati</taxon>
        <taxon>Pseudomonadota</taxon>
        <taxon>Alphaproteobacteria</taxon>
        <taxon>Hyphomicrobiales</taxon>
        <taxon>Methylobacteriaceae</taxon>
        <taxon>Methylobacterium</taxon>
    </lineage>
</organism>
<dbReference type="KEGG" id="mets:DK389_19420"/>
<reference evidence="9" key="1">
    <citation type="submission" date="2018-05" db="EMBL/GenBank/DDBJ databases">
        <title>Complete Genome Sequence of Methylobacterium sp. 17SD2-17.</title>
        <authorList>
            <person name="Srinivasan S."/>
        </authorList>
    </citation>
    <scope>NUCLEOTIDE SEQUENCE [LARGE SCALE GENOMIC DNA]</scope>
    <source>
        <strain evidence="9">17SD2-17</strain>
    </source>
</reference>
<dbReference type="SMART" id="SM00421">
    <property type="entry name" value="HTH_LUXR"/>
    <property type="match status" value="1"/>
</dbReference>
<evidence type="ECO:0000259" key="7">
    <source>
        <dbReference type="PROSITE" id="PS50110"/>
    </source>
</evidence>
<dbReference type="AlphaFoldDB" id="A0A2U8WGK6"/>
<dbReference type="SUPFAM" id="SSF46894">
    <property type="entry name" value="C-terminal effector domain of the bipartite response regulators"/>
    <property type="match status" value="1"/>
</dbReference>
<dbReference type="GO" id="GO:0006355">
    <property type="term" value="P:regulation of DNA-templated transcription"/>
    <property type="evidence" value="ECO:0007669"/>
    <property type="project" value="InterPro"/>
</dbReference>